<dbReference type="PANTHER" id="PTHR43391:SF91">
    <property type="entry name" value="OS04G0390700 PROTEIN"/>
    <property type="match status" value="1"/>
</dbReference>
<dbReference type="OrthoDB" id="47007at2759"/>
<feature type="non-terminal residue" evidence="8">
    <location>
        <position position="294"/>
    </location>
</feature>
<comment type="similarity">
    <text evidence="2 6">Belongs to the short-chain dehydrogenases/reductases (SDR) family.</text>
</comment>
<evidence type="ECO:0000256" key="3">
    <source>
        <dbReference type="ARBA" id="ARBA00022857"/>
    </source>
</evidence>
<keyword evidence="4" id="KW-0812">Transmembrane</keyword>
<evidence type="ECO:0000256" key="1">
    <source>
        <dbReference type="ARBA" id="ARBA00004606"/>
    </source>
</evidence>
<protein>
    <submittedName>
        <fullName evidence="8">Uncharacterized protein</fullName>
    </submittedName>
</protein>
<dbReference type="PROSITE" id="PS00061">
    <property type="entry name" value="ADH_SHORT"/>
    <property type="match status" value="1"/>
</dbReference>
<keyword evidence="9" id="KW-1185">Reference proteome</keyword>
<keyword evidence="3" id="KW-0521">NADP</keyword>
<dbReference type="PRINTS" id="PR00080">
    <property type="entry name" value="SDRFAMILY"/>
</dbReference>
<dbReference type="PRINTS" id="PR00081">
    <property type="entry name" value="GDHRDH"/>
</dbReference>
<evidence type="ECO:0000256" key="2">
    <source>
        <dbReference type="ARBA" id="ARBA00006484"/>
    </source>
</evidence>
<comment type="caution">
    <text evidence="8">The sequence shown here is derived from an EMBL/GenBank/DDBJ whole genome shotgun (WGS) entry which is preliminary data.</text>
</comment>
<keyword evidence="5" id="KW-0560">Oxidoreductase</keyword>
<evidence type="ECO:0000256" key="4">
    <source>
        <dbReference type="ARBA" id="ARBA00022968"/>
    </source>
</evidence>
<dbReference type="EMBL" id="AUSU01003276">
    <property type="protein sequence ID" value="EPS67142.1"/>
    <property type="molecule type" value="Genomic_DNA"/>
</dbReference>
<keyword evidence="4" id="KW-0735">Signal-anchor</keyword>
<reference evidence="8 9" key="1">
    <citation type="journal article" date="2013" name="BMC Genomics">
        <title>The miniature genome of a carnivorous plant Genlisea aurea contains a low number of genes and short non-coding sequences.</title>
        <authorList>
            <person name="Leushkin E.V."/>
            <person name="Sutormin R.A."/>
            <person name="Nabieva E.R."/>
            <person name="Penin A.A."/>
            <person name="Kondrashov A.S."/>
            <person name="Logacheva M.D."/>
        </authorList>
    </citation>
    <scope>NUCLEOTIDE SEQUENCE [LARGE SCALE GENOMIC DNA]</scope>
</reference>
<evidence type="ECO:0000313" key="8">
    <source>
        <dbReference type="EMBL" id="EPS67142.1"/>
    </source>
</evidence>
<evidence type="ECO:0000256" key="6">
    <source>
        <dbReference type="RuleBase" id="RU000363"/>
    </source>
</evidence>
<evidence type="ECO:0000256" key="5">
    <source>
        <dbReference type="ARBA" id="ARBA00023002"/>
    </source>
</evidence>
<keyword evidence="7" id="KW-0732">Signal</keyword>
<proteinExistence type="inferred from homology"/>
<evidence type="ECO:0000313" key="9">
    <source>
        <dbReference type="Proteomes" id="UP000015453"/>
    </source>
</evidence>
<feature type="chain" id="PRO_5004549981" evidence="7">
    <location>
        <begin position="18"/>
        <end position="294"/>
    </location>
</feature>
<sequence length="294" mass="32726">LLPLFLLFDVLCSFVFRHNKLEERNGLHGKAVLITGASSGIGEYMAYEYAKRGASLALVARREDRLQKVGAKARCFGSPDVLVICGDVSSFDDCRKFVNTTVNHFGRLDHLVNNAGIFNFYSVNWGVEITKFSPVMDTNFWGSVYPTYFAMPHLKKTRGKIVVNSSVAATVHIPTLAFYCASKAALWSFYEALRAEVEPEVGITIATLGFVESEMSDGKVMSKEGKMNDGVRIPQVVRETIMGTEACARAIVGGACRGRRRVTEPQWFKVLAMANYLFPDILQWVFTFFVDMGP</sequence>
<dbReference type="InterPro" id="IPR002347">
    <property type="entry name" value="SDR_fam"/>
</dbReference>
<dbReference type="PANTHER" id="PTHR43391">
    <property type="entry name" value="RETINOL DEHYDROGENASE-RELATED"/>
    <property type="match status" value="1"/>
</dbReference>
<dbReference type="Pfam" id="PF00106">
    <property type="entry name" value="adh_short"/>
    <property type="match status" value="1"/>
</dbReference>
<dbReference type="GO" id="GO:0016491">
    <property type="term" value="F:oxidoreductase activity"/>
    <property type="evidence" value="ECO:0007669"/>
    <property type="project" value="UniProtKB-KW"/>
</dbReference>
<dbReference type="GO" id="GO:0005829">
    <property type="term" value="C:cytosol"/>
    <property type="evidence" value="ECO:0007669"/>
    <property type="project" value="TreeGrafter"/>
</dbReference>
<dbReference type="Proteomes" id="UP000015453">
    <property type="component" value="Unassembled WGS sequence"/>
</dbReference>
<feature type="non-terminal residue" evidence="8">
    <location>
        <position position="1"/>
    </location>
</feature>
<name>S8E4A7_9LAMI</name>
<dbReference type="GO" id="GO:0016020">
    <property type="term" value="C:membrane"/>
    <property type="evidence" value="ECO:0007669"/>
    <property type="project" value="UniProtKB-SubCell"/>
</dbReference>
<organism evidence="8 9">
    <name type="scientific">Genlisea aurea</name>
    <dbReference type="NCBI Taxonomy" id="192259"/>
    <lineage>
        <taxon>Eukaryota</taxon>
        <taxon>Viridiplantae</taxon>
        <taxon>Streptophyta</taxon>
        <taxon>Embryophyta</taxon>
        <taxon>Tracheophyta</taxon>
        <taxon>Spermatophyta</taxon>
        <taxon>Magnoliopsida</taxon>
        <taxon>eudicotyledons</taxon>
        <taxon>Gunneridae</taxon>
        <taxon>Pentapetalae</taxon>
        <taxon>asterids</taxon>
        <taxon>lamiids</taxon>
        <taxon>Lamiales</taxon>
        <taxon>Lentibulariaceae</taxon>
        <taxon>Genlisea</taxon>
    </lineage>
</organism>
<dbReference type="InterPro" id="IPR036291">
    <property type="entry name" value="NAD(P)-bd_dom_sf"/>
</dbReference>
<dbReference type="InterPro" id="IPR020904">
    <property type="entry name" value="Sc_DH/Rdtase_CS"/>
</dbReference>
<gene>
    <name evidence="8" type="ORF">M569_07637</name>
</gene>
<dbReference type="SUPFAM" id="SSF51735">
    <property type="entry name" value="NAD(P)-binding Rossmann-fold domains"/>
    <property type="match status" value="1"/>
</dbReference>
<feature type="signal peptide" evidence="7">
    <location>
        <begin position="1"/>
        <end position="17"/>
    </location>
</feature>
<evidence type="ECO:0000256" key="7">
    <source>
        <dbReference type="SAM" id="SignalP"/>
    </source>
</evidence>
<comment type="subcellular location">
    <subcellularLocation>
        <location evidence="1">Membrane</location>
        <topology evidence="1">Single-pass type II membrane protein</topology>
    </subcellularLocation>
</comment>
<dbReference type="AlphaFoldDB" id="S8E4A7"/>
<dbReference type="Gene3D" id="3.40.50.720">
    <property type="entry name" value="NAD(P)-binding Rossmann-like Domain"/>
    <property type="match status" value="1"/>
</dbReference>
<accession>S8E4A7</accession>